<reference evidence="1 2" key="1">
    <citation type="submission" date="2019-03" db="EMBL/GenBank/DDBJ databases">
        <title>Genomic Encyclopedia of Type Strains, Phase III (KMG-III): the genomes of soil and plant-associated and newly described type strains.</title>
        <authorList>
            <person name="Whitman W."/>
        </authorList>
    </citation>
    <scope>NUCLEOTIDE SEQUENCE [LARGE SCALE GENOMIC DNA]</scope>
    <source>
        <strain evidence="1 2">VKM Ac-2573</strain>
    </source>
</reference>
<gene>
    <name evidence="1" type="ORF">EV653_1938</name>
</gene>
<dbReference type="GO" id="GO:0003677">
    <property type="term" value="F:DNA binding"/>
    <property type="evidence" value="ECO:0007669"/>
    <property type="project" value="InterPro"/>
</dbReference>
<sequence length="210" mass="23013">MQALPSRSVETVCGWAIKTRLVRPDLEIQRHRRGTSPRMSAADQEQAVNRVVHTDELTAQDRAAAILVHVFGQQIEGVVGLTWNDVDVTEDLVAVRIGAVEIVLPDPLDEPWRELAATPGNDLTAAHPNSNWVFRGYSPGRHIDPGHLRTRLRGVFGTRAARLGTLHELTRLAPVAIIAEALGYSPATIERHAVDSAAAYARYVVAVRDT</sequence>
<organism evidence="1 2">
    <name type="scientific">Kribbella pratensis</name>
    <dbReference type="NCBI Taxonomy" id="2512112"/>
    <lineage>
        <taxon>Bacteria</taxon>
        <taxon>Bacillati</taxon>
        <taxon>Actinomycetota</taxon>
        <taxon>Actinomycetes</taxon>
        <taxon>Propionibacteriales</taxon>
        <taxon>Kribbellaceae</taxon>
        <taxon>Kribbella</taxon>
    </lineage>
</organism>
<evidence type="ECO:0000313" key="2">
    <source>
        <dbReference type="Proteomes" id="UP000295146"/>
    </source>
</evidence>
<evidence type="ECO:0000313" key="1">
    <source>
        <dbReference type="EMBL" id="TDW76779.1"/>
    </source>
</evidence>
<dbReference type="SUPFAM" id="SSF56349">
    <property type="entry name" value="DNA breaking-rejoining enzymes"/>
    <property type="match status" value="1"/>
</dbReference>
<dbReference type="AlphaFoldDB" id="A0A4R8CL81"/>
<dbReference type="InterPro" id="IPR011010">
    <property type="entry name" value="DNA_brk_join_enz"/>
</dbReference>
<dbReference type="Proteomes" id="UP000295146">
    <property type="component" value="Unassembled WGS sequence"/>
</dbReference>
<dbReference type="EMBL" id="SODP01000001">
    <property type="protein sequence ID" value="TDW76779.1"/>
    <property type="molecule type" value="Genomic_DNA"/>
</dbReference>
<name>A0A4R8CL81_9ACTN</name>
<protein>
    <submittedName>
        <fullName evidence="1">Uncharacterized protein</fullName>
    </submittedName>
</protein>
<accession>A0A4R8CL81</accession>
<comment type="caution">
    <text evidence="1">The sequence shown here is derived from an EMBL/GenBank/DDBJ whole genome shotgun (WGS) entry which is preliminary data.</text>
</comment>
<keyword evidence="2" id="KW-1185">Reference proteome</keyword>
<proteinExistence type="predicted"/>